<dbReference type="PANTHER" id="PTHR35866:SF1">
    <property type="entry name" value="YKGJ FAMILY CYSTEINE CLUSTER PROTEIN"/>
    <property type="match status" value="1"/>
</dbReference>
<dbReference type="Pfam" id="PF03692">
    <property type="entry name" value="CxxCxxCC"/>
    <property type="match status" value="1"/>
</dbReference>
<reference evidence="1" key="1">
    <citation type="journal article" date="2020" name="mSystems">
        <title>Genome- and Community-Level Interaction Insights into Carbon Utilization and Element Cycling Functions of Hydrothermarchaeota in Hydrothermal Sediment.</title>
        <authorList>
            <person name="Zhou Z."/>
            <person name="Liu Y."/>
            <person name="Xu W."/>
            <person name="Pan J."/>
            <person name="Luo Z.H."/>
            <person name="Li M."/>
        </authorList>
    </citation>
    <scope>NUCLEOTIDE SEQUENCE [LARGE SCALE GENOMIC DNA]</scope>
    <source>
        <strain evidence="1">SpSt-477</strain>
    </source>
</reference>
<dbReference type="PANTHER" id="PTHR35866">
    <property type="entry name" value="PUTATIVE-RELATED"/>
    <property type="match status" value="1"/>
</dbReference>
<name>A0A7C4RUS7_9BACT</name>
<dbReference type="EMBL" id="DSUH01000386">
    <property type="protein sequence ID" value="HGU34523.1"/>
    <property type="molecule type" value="Genomic_DNA"/>
</dbReference>
<protein>
    <submittedName>
        <fullName evidence="1">YkgJ family cysteine cluster protein</fullName>
    </submittedName>
</protein>
<dbReference type="InterPro" id="IPR005358">
    <property type="entry name" value="Puta_zinc/iron-chelating_dom"/>
</dbReference>
<proteinExistence type="predicted"/>
<accession>A0A7C4RUS7</accession>
<comment type="caution">
    <text evidence="1">The sequence shown here is derived from an EMBL/GenBank/DDBJ whole genome shotgun (WGS) entry which is preliminary data.</text>
</comment>
<gene>
    <name evidence="1" type="ORF">ENS29_17005</name>
</gene>
<sequence>MKPMCCTENPIPAQRKEEPMEQELMEIQENEPMPFSCTPSVSCFTECCHDLNQVLTPYDVLRLKTHLNLSSSEFLSQYTIRFTGPETGLPLVGLKPVAEKRFACPFLAEDGCTVYADRPSSCRSYPLIRMASRSRQTGEITVRYAFFREPHCRGWESPEKRVSVAEWLEDQGLEPYNVMNDRVLELIAAVNRLKPRTLSSIERDDIYTALYDTDTFLEKHKAMGKGVSNDNTSSHDSVLDIGLQWALERIRSLS</sequence>
<evidence type="ECO:0000313" key="1">
    <source>
        <dbReference type="EMBL" id="HGU34523.1"/>
    </source>
</evidence>
<dbReference type="AlphaFoldDB" id="A0A7C4RUS7"/>
<organism evidence="1">
    <name type="scientific">Desulfatirhabdium butyrativorans</name>
    <dbReference type="NCBI Taxonomy" id="340467"/>
    <lineage>
        <taxon>Bacteria</taxon>
        <taxon>Pseudomonadati</taxon>
        <taxon>Thermodesulfobacteriota</taxon>
        <taxon>Desulfobacteria</taxon>
        <taxon>Desulfobacterales</taxon>
        <taxon>Desulfatirhabdiaceae</taxon>
        <taxon>Desulfatirhabdium</taxon>
    </lineage>
</organism>